<reference evidence="2 3" key="1">
    <citation type="submission" date="2024-02" db="EMBL/GenBank/DDBJ databases">
        <title>Characterization of antibiotic resistant novel bacterial strains and their environmental applications.</title>
        <authorList>
            <person name="Manzoor S."/>
            <person name="Abbas S."/>
            <person name="Arshad M."/>
            <person name="Li W.J."/>
            <person name="Ahmed I."/>
        </authorList>
    </citation>
    <scope>NUCLEOTIDE SEQUENCE [LARGE SCALE GENOMIC DNA]</scope>
    <source>
        <strain evidence="2 3">KACC 15558</strain>
    </source>
</reference>
<protein>
    <submittedName>
        <fullName evidence="2">Uncharacterized protein</fullName>
    </submittedName>
</protein>
<proteinExistence type="predicted"/>
<name>A0ABP9U5G7_9MICO</name>
<feature type="compositionally biased region" description="Basic and acidic residues" evidence="1">
    <location>
        <begin position="17"/>
        <end position="52"/>
    </location>
</feature>
<accession>A0ABP9U5G7</accession>
<evidence type="ECO:0000313" key="3">
    <source>
        <dbReference type="Proteomes" id="UP001498935"/>
    </source>
</evidence>
<dbReference type="EMBL" id="BAABNP010000017">
    <property type="protein sequence ID" value="GAA5342102.1"/>
    <property type="molecule type" value="Genomic_DNA"/>
</dbReference>
<gene>
    <name evidence="2" type="ORF">KACC15558_31430</name>
</gene>
<dbReference type="Proteomes" id="UP001498935">
    <property type="component" value="Unassembled WGS sequence"/>
</dbReference>
<feature type="region of interest" description="Disordered" evidence="1">
    <location>
        <begin position="1"/>
        <end position="77"/>
    </location>
</feature>
<comment type="caution">
    <text evidence="2">The sequence shown here is derived from an EMBL/GenBank/DDBJ whole genome shotgun (WGS) entry which is preliminary data.</text>
</comment>
<sequence>MTNPRIDPESVPGLSNERAKELFDEMIRDALAEQQERDRAEEQAGNGSDRHSSTTYAKQLWHDVKSAFNPRPRKRRS</sequence>
<keyword evidence="3" id="KW-1185">Reference proteome</keyword>
<evidence type="ECO:0000256" key="1">
    <source>
        <dbReference type="SAM" id="MobiDB-lite"/>
    </source>
</evidence>
<organism evidence="2 3">
    <name type="scientific">Brevibacterium ammoniilyticum</name>
    <dbReference type="NCBI Taxonomy" id="1046555"/>
    <lineage>
        <taxon>Bacteria</taxon>
        <taxon>Bacillati</taxon>
        <taxon>Actinomycetota</taxon>
        <taxon>Actinomycetes</taxon>
        <taxon>Micrococcales</taxon>
        <taxon>Brevibacteriaceae</taxon>
        <taxon>Brevibacterium</taxon>
    </lineage>
</organism>
<evidence type="ECO:0000313" key="2">
    <source>
        <dbReference type="EMBL" id="GAA5342102.1"/>
    </source>
</evidence>